<dbReference type="Proteomes" id="UP000299102">
    <property type="component" value="Unassembled WGS sequence"/>
</dbReference>
<proteinExistence type="predicted"/>
<dbReference type="AlphaFoldDB" id="A0A4C1XQN8"/>
<dbReference type="EMBL" id="BGZK01000940">
    <property type="protein sequence ID" value="GBP65818.1"/>
    <property type="molecule type" value="Genomic_DNA"/>
</dbReference>
<evidence type="ECO:0000313" key="2">
    <source>
        <dbReference type="Proteomes" id="UP000299102"/>
    </source>
</evidence>
<reference evidence="1 2" key="1">
    <citation type="journal article" date="2019" name="Commun. Biol.">
        <title>The bagworm genome reveals a unique fibroin gene that provides high tensile strength.</title>
        <authorList>
            <person name="Kono N."/>
            <person name="Nakamura H."/>
            <person name="Ohtoshi R."/>
            <person name="Tomita M."/>
            <person name="Numata K."/>
            <person name="Arakawa K."/>
        </authorList>
    </citation>
    <scope>NUCLEOTIDE SEQUENCE [LARGE SCALE GENOMIC DNA]</scope>
</reference>
<protein>
    <submittedName>
        <fullName evidence="1">Uncharacterized protein</fullName>
    </submittedName>
</protein>
<comment type="caution">
    <text evidence="1">The sequence shown here is derived from an EMBL/GenBank/DDBJ whole genome shotgun (WGS) entry which is preliminary data.</text>
</comment>
<keyword evidence="2" id="KW-1185">Reference proteome</keyword>
<name>A0A4C1XQN8_EUMVA</name>
<dbReference type="OrthoDB" id="425681at2759"/>
<organism evidence="1 2">
    <name type="scientific">Eumeta variegata</name>
    <name type="common">Bagworm moth</name>
    <name type="synonym">Eumeta japonica</name>
    <dbReference type="NCBI Taxonomy" id="151549"/>
    <lineage>
        <taxon>Eukaryota</taxon>
        <taxon>Metazoa</taxon>
        <taxon>Ecdysozoa</taxon>
        <taxon>Arthropoda</taxon>
        <taxon>Hexapoda</taxon>
        <taxon>Insecta</taxon>
        <taxon>Pterygota</taxon>
        <taxon>Neoptera</taxon>
        <taxon>Endopterygota</taxon>
        <taxon>Lepidoptera</taxon>
        <taxon>Glossata</taxon>
        <taxon>Ditrysia</taxon>
        <taxon>Tineoidea</taxon>
        <taxon>Psychidae</taxon>
        <taxon>Oiketicinae</taxon>
        <taxon>Eumeta</taxon>
    </lineage>
</organism>
<evidence type="ECO:0000313" key="1">
    <source>
        <dbReference type="EMBL" id="GBP65818.1"/>
    </source>
</evidence>
<accession>A0A4C1XQN8</accession>
<gene>
    <name evidence="1" type="ORF">EVAR_52947_1</name>
</gene>
<sequence>MSGRHEVMVLEMGESTTEYDILIEGEKVKQVKEFVYLGSPFTNDDAPLTPYRVTYPFYRDDPVIFLSQFEWVLHLEPFTLALN</sequence>